<name>A0A428TRS3_9HYPO</name>
<keyword evidence="4" id="KW-1185">Reference proteome</keyword>
<feature type="compositionally biased region" description="Polar residues" evidence="1">
    <location>
        <begin position="415"/>
        <end position="429"/>
    </location>
</feature>
<evidence type="ECO:0000259" key="2">
    <source>
        <dbReference type="Pfam" id="PF12770"/>
    </source>
</evidence>
<dbReference type="AlphaFoldDB" id="A0A428TRS3"/>
<feature type="compositionally biased region" description="Low complexity" evidence="1">
    <location>
        <begin position="395"/>
        <end position="406"/>
    </location>
</feature>
<feature type="compositionally biased region" description="Basic and acidic residues" evidence="1">
    <location>
        <begin position="44"/>
        <end position="62"/>
    </location>
</feature>
<feature type="region of interest" description="Disordered" evidence="1">
    <location>
        <begin position="43"/>
        <end position="64"/>
    </location>
</feature>
<dbReference type="InterPro" id="IPR024983">
    <property type="entry name" value="CHAT_dom"/>
</dbReference>
<feature type="domain" description="CHAT" evidence="2">
    <location>
        <begin position="150"/>
        <end position="379"/>
    </location>
</feature>
<comment type="caution">
    <text evidence="3">The sequence shown here is derived from an EMBL/GenBank/DDBJ whole genome shotgun (WGS) entry which is preliminary data.</text>
</comment>
<evidence type="ECO:0000313" key="3">
    <source>
        <dbReference type="EMBL" id="RSM04738.1"/>
    </source>
</evidence>
<dbReference type="Proteomes" id="UP000288429">
    <property type="component" value="Unassembled WGS sequence"/>
</dbReference>
<proteinExistence type="predicted"/>
<sequence>MSLGASSTSRLTKRILSITATECLSRGPLRKWMVNVDEPGQASRHVELEDPNDSKSYTDHDSFLSSPEARTLSQCADDDTRQTRIQTYCGSIGRQLGLDELTDLQSSKGNLEIYVYENIHEDEHCSIHGLRWELLEHHTFTETCGYTIRVTRICNGSWSNDPSLQIGHQKIPTRVLLVVARSWQLAPPTIHPNDHYADLSPDLIYHTLRELARFRRQQGRPFTIHVVRSGGIDALKSHLQTAKLSRMPYDMIHFDLHGRINPTNNQPELLFGLPYRSSHLPGTGDDALDFSPSSFEFVSAKTLAGLLREHEVKLVALNSCQSAYAQNGPISNLCYTLLKHGEVNAVTAMASTVRGSTARLYYEAFYSSLVLAGQSFSSASAFGREYIRNNDEEPLGLPESEPSALPGAYRRARTGSDSLRSSPSNQKDIKSSSWVTLGVHIPDQFIKWRKRHSPSKSQEKFLNHLRSHPFKSSKMGIGQMVLEDQLVEHKNVFIQTDSSPMSPKQEEDLKDAVDDWKLTEFVDDVTIINSKHLTSPAWYYKECLRRIFSFFLFYHPWVTSCKQGPERTGKWDGKGPKTRASMIIFTDFDYLFEDQQREKLEMALARVSSLQKWLSKTQVVYLVFVGNADVPWESGDIHPDEHPWVQGPRLLARRDLGMVEGGRGA</sequence>
<reference evidence="3 4" key="1">
    <citation type="submission" date="2017-06" db="EMBL/GenBank/DDBJ databases">
        <title>Cmopartive genomic analysis of Ambrosia Fusariam Clade fungi.</title>
        <authorList>
            <person name="Stajich J.E."/>
            <person name="Carrillo J."/>
            <person name="Kijimoto T."/>
            <person name="Eskalen A."/>
            <person name="O'Donnell K."/>
            <person name="Kasson M."/>
        </authorList>
    </citation>
    <scope>NUCLEOTIDE SEQUENCE [LARGE SCALE GENOMIC DNA]</scope>
    <source>
        <strain evidence="3 4">NRRL 20438</strain>
    </source>
</reference>
<feature type="region of interest" description="Disordered" evidence="1">
    <location>
        <begin position="391"/>
        <end position="429"/>
    </location>
</feature>
<dbReference type="EMBL" id="NIZV01000147">
    <property type="protein sequence ID" value="RSM04738.1"/>
    <property type="molecule type" value="Genomic_DNA"/>
</dbReference>
<accession>A0A428TRS3</accession>
<evidence type="ECO:0000256" key="1">
    <source>
        <dbReference type="SAM" id="MobiDB-lite"/>
    </source>
</evidence>
<dbReference type="Pfam" id="PF12770">
    <property type="entry name" value="CHAT"/>
    <property type="match status" value="1"/>
</dbReference>
<organism evidence="3 4">
    <name type="scientific">Fusarium ambrosium</name>
    <dbReference type="NCBI Taxonomy" id="131363"/>
    <lineage>
        <taxon>Eukaryota</taxon>
        <taxon>Fungi</taxon>
        <taxon>Dikarya</taxon>
        <taxon>Ascomycota</taxon>
        <taxon>Pezizomycotina</taxon>
        <taxon>Sordariomycetes</taxon>
        <taxon>Hypocreomycetidae</taxon>
        <taxon>Hypocreales</taxon>
        <taxon>Nectriaceae</taxon>
        <taxon>Fusarium</taxon>
        <taxon>Fusarium solani species complex</taxon>
    </lineage>
</organism>
<gene>
    <name evidence="3" type="ORF">CDV31_009905</name>
</gene>
<evidence type="ECO:0000313" key="4">
    <source>
        <dbReference type="Proteomes" id="UP000288429"/>
    </source>
</evidence>
<protein>
    <recommendedName>
        <fullName evidence="2">CHAT domain-containing protein</fullName>
    </recommendedName>
</protein>